<protein>
    <recommendedName>
        <fullName evidence="1">Polymerase beta nucleotidyltransferase domain-containing protein</fullName>
    </recommendedName>
</protein>
<dbReference type="EMBL" id="NQWI01000067">
    <property type="protein sequence ID" value="PDW02454.1"/>
    <property type="molecule type" value="Genomic_DNA"/>
</dbReference>
<evidence type="ECO:0000259" key="1">
    <source>
        <dbReference type="Pfam" id="PF18765"/>
    </source>
</evidence>
<evidence type="ECO:0000313" key="3">
    <source>
        <dbReference type="Proteomes" id="UP000220527"/>
    </source>
</evidence>
<accession>A0A2A6RH53</accession>
<dbReference type="Proteomes" id="UP000220527">
    <property type="component" value="Unassembled WGS sequence"/>
</dbReference>
<proteinExistence type="predicted"/>
<dbReference type="Pfam" id="PF18765">
    <property type="entry name" value="Polbeta"/>
    <property type="match status" value="1"/>
</dbReference>
<dbReference type="OrthoDB" id="37820at2"/>
<gene>
    <name evidence="2" type="ORF">CJ255_13890</name>
</gene>
<organism evidence="2 3">
    <name type="scientific">Candidatus Viridilinea mediisalina</name>
    <dbReference type="NCBI Taxonomy" id="2024553"/>
    <lineage>
        <taxon>Bacteria</taxon>
        <taxon>Bacillati</taxon>
        <taxon>Chloroflexota</taxon>
        <taxon>Chloroflexia</taxon>
        <taxon>Chloroflexales</taxon>
        <taxon>Chloroflexineae</taxon>
        <taxon>Oscillochloridaceae</taxon>
        <taxon>Candidatus Viridilinea</taxon>
    </lineage>
</organism>
<dbReference type="SUPFAM" id="SSF81301">
    <property type="entry name" value="Nucleotidyltransferase"/>
    <property type="match status" value="1"/>
</dbReference>
<dbReference type="Gene3D" id="3.30.460.10">
    <property type="entry name" value="Beta Polymerase, domain 2"/>
    <property type="match status" value="1"/>
</dbReference>
<dbReference type="AlphaFoldDB" id="A0A2A6RH53"/>
<dbReference type="PIRSF" id="PIRSF020217">
    <property type="entry name" value="UCP020217"/>
    <property type="match status" value="1"/>
</dbReference>
<sequence length="123" mass="13801">MPTIAPEALAHYRATARRHAKEREQALVAYRERAWAVAKAATTLLKATYGVERVVLFGSLARNESCFPHSDVDLVAWGLPEHLHYRVVAQLLDLDTSIAIDLLRGEELSERLQRRIAAEGVEL</sequence>
<feature type="domain" description="Polymerase beta nucleotidyltransferase" evidence="1">
    <location>
        <begin position="44"/>
        <end position="122"/>
    </location>
</feature>
<dbReference type="InterPro" id="IPR041633">
    <property type="entry name" value="Polbeta"/>
</dbReference>
<dbReference type="InterPro" id="IPR024700">
    <property type="entry name" value="UCP020217"/>
</dbReference>
<dbReference type="RefSeq" id="WP_097644706.1">
    <property type="nucleotide sequence ID" value="NZ_NQWI01000067.1"/>
</dbReference>
<dbReference type="InterPro" id="IPR043519">
    <property type="entry name" value="NT_sf"/>
</dbReference>
<reference evidence="3" key="1">
    <citation type="submission" date="2017-08" db="EMBL/GenBank/DDBJ databases">
        <authorList>
            <person name="Grouzdev D.S."/>
            <person name="Gaisin V.A."/>
            <person name="Rysina M.S."/>
            <person name="Gorlenko V.M."/>
        </authorList>
    </citation>
    <scope>NUCLEOTIDE SEQUENCE [LARGE SCALE GENOMIC DNA]</scope>
    <source>
        <strain evidence="3">Kir15-3F</strain>
    </source>
</reference>
<evidence type="ECO:0000313" key="2">
    <source>
        <dbReference type="EMBL" id="PDW02454.1"/>
    </source>
</evidence>
<dbReference type="CDD" id="cd05403">
    <property type="entry name" value="NT_KNTase_like"/>
    <property type="match status" value="1"/>
</dbReference>
<name>A0A2A6RH53_9CHLR</name>
<keyword evidence="3" id="KW-1185">Reference proteome</keyword>
<comment type="caution">
    <text evidence="2">The sequence shown here is derived from an EMBL/GenBank/DDBJ whole genome shotgun (WGS) entry which is preliminary data.</text>
</comment>